<keyword evidence="5" id="KW-0411">Iron-sulfur</keyword>
<dbReference type="PRINTS" id="PR00469">
    <property type="entry name" value="PNDRDTASEII"/>
</dbReference>
<evidence type="ECO:0000313" key="6">
    <source>
        <dbReference type="EMBL" id="SDU77571.1"/>
    </source>
</evidence>
<dbReference type="EMBL" id="LT629791">
    <property type="protein sequence ID" value="SDU77571.1"/>
    <property type="molecule type" value="Genomic_DNA"/>
</dbReference>
<dbReference type="GO" id="GO:0051539">
    <property type="term" value="F:4 iron, 4 sulfur cluster binding"/>
    <property type="evidence" value="ECO:0007669"/>
    <property type="project" value="UniProtKB-KW"/>
</dbReference>
<keyword evidence="7" id="KW-1185">Reference proteome</keyword>
<keyword evidence="4" id="KW-0408">Iron</keyword>
<evidence type="ECO:0000256" key="1">
    <source>
        <dbReference type="ARBA" id="ARBA00022485"/>
    </source>
</evidence>
<evidence type="ECO:0000256" key="5">
    <source>
        <dbReference type="ARBA" id="ARBA00023014"/>
    </source>
</evidence>
<dbReference type="GO" id="GO:0046872">
    <property type="term" value="F:metal ion binding"/>
    <property type="evidence" value="ECO:0007669"/>
    <property type="project" value="UniProtKB-KW"/>
</dbReference>
<protein>
    <submittedName>
        <fullName evidence="6">FAD dependent oxidoreductase</fullName>
    </submittedName>
</protein>
<sequence>MSAPLLWDGDVVVVGGGSAGCAAAVAAARAGARTLLIEAAGFLGGTGAAVLDTFYGFYAPGGDGTADSRVVGGVGWEVAAALLAGGQAFERPNSYGAGTGVTYEPEALKRVWDRLTHDAGVATLLHTMLVDVTTTARRITELTVVTKAGTHTVRANTVVDASGDAEVAWRASAALERPARDQKTQPLTATFRLGGVDTGVISTKDLHERLAKAAESGRYRLPRREGSVHRTVLPGVVHTNLTRVGGVDPTDPWQLSAAEAEGRAQVAEYVRFLTEEVPGYEDAYLLSTSVRIGVRETRRLIGRYVLTRDDVLAAREFPDAVARCGAPVEDHDDGESTIWEYVGGHRSGRSYGVPYRCLLPGELDNLAVAGRCLSATHDAHASVRSMAQCMALGQAAGTAAALAPDGAVGELDAAVLRDRLTADGAVL</sequence>
<proteinExistence type="predicted"/>
<keyword evidence="1" id="KW-0004">4Fe-4S</keyword>
<keyword evidence="3" id="KW-0560">Oxidoreductase</keyword>
<dbReference type="GO" id="GO:0016491">
    <property type="term" value="F:oxidoreductase activity"/>
    <property type="evidence" value="ECO:0007669"/>
    <property type="project" value="UniProtKB-KW"/>
</dbReference>
<dbReference type="Pfam" id="PF12831">
    <property type="entry name" value="FAD_oxidored"/>
    <property type="match status" value="1"/>
</dbReference>
<dbReference type="SUPFAM" id="SSF51905">
    <property type="entry name" value="FAD/NAD(P)-binding domain"/>
    <property type="match status" value="1"/>
</dbReference>
<dbReference type="Proteomes" id="UP000182977">
    <property type="component" value="Chromosome I"/>
</dbReference>
<dbReference type="PANTHER" id="PTHR43498">
    <property type="entry name" value="FERREDOXIN:COB-COM HETERODISULFIDE REDUCTASE SUBUNIT A"/>
    <property type="match status" value="1"/>
</dbReference>
<reference evidence="7" key="1">
    <citation type="submission" date="2016-10" db="EMBL/GenBank/DDBJ databases">
        <authorList>
            <person name="Varghese N."/>
            <person name="Submissions S."/>
        </authorList>
    </citation>
    <scope>NUCLEOTIDE SEQUENCE [LARGE SCALE GENOMIC DNA]</scope>
    <source>
        <strain evidence="7">DSM 45079</strain>
    </source>
</reference>
<name>A0A1H2LAG5_9ACTN</name>
<dbReference type="STRING" id="419479.SAMN04488563_5578"/>
<dbReference type="Gene3D" id="3.50.50.60">
    <property type="entry name" value="FAD/NAD(P)-binding domain"/>
    <property type="match status" value="1"/>
</dbReference>
<evidence type="ECO:0000256" key="2">
    <source>
        <dbReference type="ARBA" id="ARBA00022723"/>
    </source>
</evidence>
<evidence type="ECO:0000256" key="3">
    <source>
        <dbReference type="ARBA" id="ARBA00023002"/>
    </source>
</evidence>
<dbReference type="PANTHER" id="PTHR43498:SF1">
    <property type="entry name" value="COB--COM HETERODISULFIDE REDUCTASE IRON-SULFUR SUBUNIT A"/>
    <property type="match status" value="1"/>
</dbReference>
<accession>A0A1H2LAG5</accession>
<evidence type="ECO:0000313" key="7">
    <source>
        <dbReference type="Proteomes" id="UP000182977"/>
    </source>
</evidence>
<keyword evidence="2" id="KW-0479">Metal-binding</keyword>
<dbReference type="AlphaFoldDB" id="A0A1H2LAG5"/>
<gene>
    <name evidence="6" type="ORF">SAMN04488563_5578</name>
</gene>
<dbReference type="InterPro" id="IPR039650">
    <property type="entry name" value="HdrA-like"/>
</dbReference>
<organism evidence="6 7">
    <name type="scientific">Jiangella alkaliphila</name>
    <dbReference type="NCBI Taxonomy" id="419479"/>
    <lineage>
        <taxon>Bacteria</taxon>
        <taxon>Bacillati</taxon>
        <taxon>Actinomycetota</taxon>
        <taxon>Actinomycetes</taxon>
        <taxon>Jiangellales</taxon>
        <taxon>Jiangellaceae</taxon>
        <taxon>Jiangella</taxon>
    </lineage>
</organism>
<dbReference type="InterPro" id="IPR036188">
    <property type="entry name" value="FAD/NAD-bd_sf"/>
</dbReference>
<evidence type="ECO:0000256" key="4">
    <source>
        <dbReference type="ARBA" id="ARBA00023004"/>
    </source>
</evidence>
<dbReference type="OrthoDB" id="177652at2"/>
<dbReference type="RefSeq" id="WP_046771451.1">
    <property type="nucleotide sequence ID" value="NZ_LBMC01000042.1"/>
</dbReference>